<evidence type="ECO:0000313" key="3">
    <source>
        <dbReference type="Proteomes" id="UP001218218"/>
    </source>
</evidence>
<feature type="compositionally biased region" description="Acidic residues" evidence="1">
    <location>
        <begin position="84"/>
        <end position="99"/>
    </location>
</feature>
<keyword evidence="3" id="KW-1185">Reference proteome</keyword>
<dbReference type="Proteomes" id="UP001218218">
    <property type="component" value="Unassembled WGS sequence"/>
</dbReference>
<name>A0AAD7EQ39_9AGAR</name>
<accession>A0AAD7EQ39</accession>
<feature type="region of interest" description="Disordered" evidence="1">
    <location>
        <begin position="58"/>
        <end position="123"/>
    </location>
</feature>
<evidence type="ECO:0000313" key="2">
    <source>
        <dbReference type="EMBL" id="KAJ7343957.1"/>
    </source>
</evidence>
<dbReference type="AlphaFoldDB" id="A0AAD7EQ39"/>
<reference evidence="2" key="1">
    <citation type="submission" date="2023-03" db="EMBL/GenBank/DDBJ databases">
        <title>Massive genome expansion in bonnet fungi (Mycena s.s.) driven by repeated elements and novel gene families across ecological guilds.</title>
        <authorList>
            <consortium name="Lawrence Berkeley National Laboratory"/>
            <person name="Harder C.B."/>
            <person name="Miyauchi S."/>
            <person name="Viragh M."/>
            <person name="Kuo A."/>
            <person name="Thoen E."/>
            <person name="Andreopoulos B."/>
            <person name="Lu D."/>
            <person name="Skrede I."/>
            <person name="Drula E."/>
            <person name="Henrissat B."/>
            <person name="Morin E."/>
            <person name="Kohler A."/>
            <person name="Barry K."/>
            <person name="LaButti K."/>
            <person name="Morin E."/>
            <person name="Salamov A."/>
            <person name="Lipzen A."/>
            <person name="Mereny Z."/>
            <person name="Hegedus B."/>
            <person name="Baldrian P."/>
            <person name="Stursova M."/>
            <person name="Weitz H."/>
            <person name="Taylor A."/>
            <person name="Grigoriev I.V."/>
            <person name="Nagy L.G."/>
            <person name="Martin F."/>
            <person name="Kauserud H."/>
        </authorList>
    </citation>
    <scope>NUCLEOTIDE SEQUENCE</scope>
    <source>
        <strain evidence="2">CBHHK002</strain>
    </source>
</reference>
<feature type="non-terminal residue" evidence="2">
    <location>
        <position position="1"/>
    </location>
</feature>
<gene>
    <name evidence="2" type="ORF">DFH08DRAFT_701987</name>
</gene>
<organism evidence="2 3">
    <name type="scientific">Mycena albidolilacea</name>
    <dbReference type="NCBI Taxonomy" id="1033008"/>
    <lineage>
        <taxon>Eukaryota</taxon>
        <taxon>Fungi</taxon>
        <taxon>Dikarya</taxon>
        <taxon>Basidiomycota</taxon>
        <taxon>Agaricomycotina</taxon>
        <taxon>Agaricomycetes</taxon>
        <taxon>Agaricomycetidae</taxon>
        <taxon>Agaricales</taxon>
        <taxon>Marasmiineae</taxon>
        <taxon>Mycenaceae</taxon>
        <taxon>Mycena</taxon>
    </lineage>
</organism>
<comment type="caution">
    <text evidence="2">The sequence shown here is derived from an EMBL/GenBank/DDBJ whole genome shotgun (WGS) entry which is preliminary data.</text>
</comment>
<sequence length="123" mass="13134">IAMDNASNNDTLMDHLAIKFAAVDITFDPIAARIRCMPHTAHLAAIKLLEAIGAISKSSGKKAGGRQTSYQDAVTAPLAREHDDDAEGDDDDEDDEEFDSEGRNEGAVAKLRSVGKACSNSKF</sequence>
<proteinExistence type="predicted"/>
<dbReference type="EMBL" id="JARIHO010000022">
    <property type="protein sequence ID" value="KAJ7343957.1"/>
    <property type="molecule type" value="Genomic_DNA"/>
</dbReference>
<evidence type="ECO:0000256" key="1">
    <source>
        <dbReference type="SAM" id="MobiDB-lite"/>
    </source>
</evidence>
<protein>
    <submittedName>
        <fullName evidence="2">Uncharacterized protein</fullName>
    </submittedName>
</protein>